<evidence type="ECO:0000256" key="6">
    <source>
        <dbReference type="RuleBase" id="RU003423"/>
    </source>
</evidence>
<evidence type="ECO:0000256" key="4">
    <source>
        <dbReference type="ARBA" id="ARBA00022823"/>
    </source>
</evidence>
<keyword evidence="5 6" id="KW-0012">Acyltransferase</keyword>
<dbReference type="RefSeq" id="WP_306273556.1">
    <property type="nucleotide sequence ID" value="NZ_CP130472.1"/>
</dbReference>
<dbReference type="InterPro" id="IPR011053">
    <property type="entry name" value="Single_hybrid_motif"/>
</dbReference>
<evidence type="ECO:0000256" key="5">
    <source>
        <dbReference type="ARBA" id="ARBA00023315"/>
    </source>
</evidence>
<feature type="domain" description="Peripheral subunit-binding (PSBD)" evidence="9">
    <location>
        <begin position="155"/>
        <end position="192"/>
    </location>
</feature>
<keyword evidence="4 6" id="KW-0450">Lipoyl</keyword>
<dbReference type="PROSITE" id="PS51826">
    <property type="entry name" value="PSBD"/>
    <property type="match status" value="1"/>
</dbReference>
<dbReference type="InterPro" id="IPR000089">
    <property type="entry name" value="Biotin_lipoyl"/>
</dbReference>
<dbReference type="PANTHER" id="PTHR43178:SF5">
    <property type="entry name" value="LIPOAMIDE ACYLTRANSFERASE COMPONENT OF BRANCHED-CHAIN ALPHA-KETO ACID DEHYDROGENASE COMPLEX, MITOCHONDRIAL"/>
    <property type="match status" value="1"/>
</dbReference>
<evidence type="ECO:0000256" key="1">
    <source>
        <dbReference type="ARBA" id="ARBA00001938"/>
    </source>
</evidence>
<gene>
    <name evidence="10" type="ORF">Q3V37_12510</name>
</gene>
<dbReference type="PANTHER" id="PTHR43178">
    <property type="entry name" value="DIHYDROLIPOAMIDE ACETYLTRANSFERASE COMPONENT OF PYRUVATE DEHYDROGENASE COMPLEX"/>
    <property type="match status" value="1"/>
</dbReference>
<proteinExistence type="inferred from homology"/>
<dbReference type="InterPro" id="IPR004167">
    <property type="entry name" value="PSBD"/>
</dbReference>
<name>A0AAJ6HVF4_9ACTN</name>
<evidence type="ECO:0000313" key="11">
    <source>
        <dbReference type="Proteomes" id="UP001235874"/>
    </source>
</evidence>
<evidence type="ECO:0000256" key="7">
    <source>
        <dbReference type="SAM" id="MobiDB-lite"/>
    </source>
</evidence>
<accession>A0AAJ6HVF4</accession>
<feature type="compositionally biased region" description="Basic residues" evidence="7">
    <location>
        <begin position="128"/>
        <end position="137"/>
    </location>
</feature>
<dbReference type="InterPro" id="IPR001078">
    <property type="entry name" value="2-oxoacid_DH_actylTfrase"/>
</dbReference>
<reference evidence="10 11" key="1">
    <citation type="submission" date="2023-07" db="EMBL/GenBank/DDBJ databases">
        <title>Micromonospora profundi TRM 95458 converts glycerol to a new osmotic compound.</title>
        <authorList>
            <person name="Lu D."/>
        </authorList>
    </citation>
    <scope>NUCLEOTIDE SEQUENCE [LARGE SCALE GENOMIC DNA]</scope>
    <source>
        <strain evidence="10 11">TRM95458</strain>
    </source>
</reference>
<dbReference type="SUPFAM" id="SSF52777">
    <property type="entry name" value="CoA-dependent acyltransferases"/>
    <property type="match status" value="1"/>
</dbReference>
<dbReference type="EC" id="2.3.1.-" evidence="6"/>
<dbReference type="GO" id="GO:0031405">
    <property type="term" value="F:lipoic acid binding"/>
    <property type="evidence" value="ECO:0007669"/>
    <property type="project" value="TreeGrafter"/>
</dbReference>
<dbReference type="Pfam" id="PF00364">
    <property type="entry name" value="Biotin_lipoyl"/>
    <property type="match status" value="1"/>
</dbReference>
<dbReference type="PROSITE" id="PS50968">
    <property type="entry name" value="BIOTINYL_LIPOYL"/>
    <property type="match status" value="1"/>
</dbReference>
<evidence type="ECO:0000259" key="9">
    <source>
        <dbReference type="PROSITE" id="PS51826"/>
    </source>
</evidence>
<dbReference type="FunFam" id="3.30.559.10:FF:000007">
    <property type="entry name" value="Dihydrolipoamide acetyltransferase component of pyruvate dehydrogenase complex"/>
    <property type="match status" value="1"/>
</dbReference>
<dbReference type="CDD" id="cd06849">
    <property type="entry name" value="lipoyl_domain"/>
    <property type="match status" value="1"/>
</dbReference>
<feature type="domain" description="Lipoyl-binding" evidence="8">
    <location>
        <begin position="3"/>
        <end position="78"/>
    </location>
</feature>
<dbReference type="GO" id="GO:0005737">
    <property type="term" value="C:cytoplasm"/>
    <property type="evidence" value="ECO:0007669"/>
    <property type="project" value="TreeGrafter"/>
</dbReference>
<protein>
    <recommendedName>
        <fullName evidence="6">Dihydrolipoamide acetyltransferase component of pyruvate dehydrogenase complex</fullName>
        <ecNumber evidence="6">2.3.1.-</ecNumber>
    </recommendedName>
</protein>
<dbReference type="InterPro" id="IPR050743">
    <property type="entry name" value="2-oxoacid_DH_E2_comp"/>
</dbReference>
<dbReference type="Gene3D" id="4.10.320.10">
    <property type="entry name" value="E3-binding domain"/>
    <property type="match status" value="1"/>
</dbReference>
<dbReference type="Pfam" id="PF02817">
    <property type="entry name" value="E3_binding"/>
    <property type="match status" value="1"/>
</dbReference>
<dbReference type="Gene3D" id="3.30.559.10">
    <property type="entry name" value="Chloramphenicol acetyltransferase-like domain"/>
    <property type="match status" value="1"/>
</dbReference>
<dbReference type="InterPro" id="IPR023213">
    <property type="entry name" value="CAT-like_dom_sf"/>
</dbReference>
<evidence type="ECO:0000256" key="2">
    <source>
        <dbReference type="ARBA" id="ARBA00007317"/>
    </source>
</evidence>
<evidence type="ECO:0000256" key="3">
    <source>
        <dbReference type="ARBA" id="ARBA00022679"/>
    </source>
</evidence>
<dbReference type="SUPFAM" id="SSF51230">
    <property type="entry name" value="Single hybrid motif"/>
    <property type="match status" value="1"/>
</dbReference>
<feature type="region of interest" description="Disordered" evidence="7">
    <location>
        <begin position="191"/>
        <end position="224"/>
    </location>
</feature>
<dbReference type="KEGG" id="mprn:Q3V37_12510"/>
<dbReference type="EMBL" id="CP130472">
    <property type="protein sequence ID" value="WLS47975.1"/>
    <property type="molecule type" value="Genomic_DNA"/>
</dbReference>
<keyword evidence="11" id="KW-1185">Reference proteome</keyword>
<comment type="cofactor">
    <cofactor evidence="1 6">
        <name>(R)-lipoate</name>
        <dbReference type="ChEBI" id="CHEBI:83088"/>
    </cofactor>
</comment>
<dbReference type="SUPFAM" id="SSF47005">
    <property type="entry name" value="Peripheral subunit-binding domain of 2-oxo acid dehydrogenase complex"/>
    <property type="match status" value="1"/>
</dbReference>
<dbReference type="Proteomes" id="UP001235874">
    <property type="component" value="Chromosome"/>
</dbReference>
<evidence type="ECO:0000313" key="10">
    <source>
        <dbReference type="EMBL" id="WLS47975.1"/>
    </source>
</evidence>
<dbReference type="AlphaFoldDB" id="A0AAJ6HVF4"/>
<keyword evidence="3 6" id="KW-0808">Transferase</keyword>
<sequence>MTIKQFRLPDVGEGLTEAEVVTWRVAPGDPVGLNDVLVEIETAKSLVELPSPYAGVVHSLLVEEGQTVGVGSPIIAIRIVSEPGPVVPDDTASTLAADPTAVPHPDGAPPPQRSAVLVGYGVAAQAQTRRRRRRPHPARPDDTARVPQSSRPPVLTKPPLRKLAKELGVELAEVRGSGPDGRVTRQDVLDHTARPAQPDPGARRSNGSTASTAGADNAVRQDERVPVRGVRKATAAAMVASAFTAPHVTEFLTVDATGTVEFVDRLRKDPTFDGVRVGPLLVVSLALLDAVRNHPDVNARWDQENQEIVRYADVNLGIAAATPRGLLVPNIKASQDLPVRDLAVALNELTLSAREGRVRPADLAGGTITITNIGVFGIDAGTPILNPGEAAILCLGALRRTPWVVGEQVVPRWTVQLSLSFDHRLVDGDLGSRVLAHVGRFVEDPLWGLAMR</sequence>
<evidence type="ECO:0000259" key="8">
    <source>
        <dbReference type="PROSITE" id="PS50968"/>
    </source>
</evidence>
<dbReference type="InterPro" id="IPR036625">
    <property type="entry name" value="E3-bd_dom_sf"/>
</dbReference>
<dbReference type="Pfam" id="PF00198">
    <property type="entry name" value="2-oxoacid_dh"/>
    <property type="match status" value="1"/>
</dbReference>
<dbReference type="Gene3D" id="2.40.50.100">
    <property type="match status" value="1"/>
</dbReference>
<feature type="region of interest" description="Disordered" evidence="7">
    <location>
        <begin position="88"/>
        <end position="161"/>
    </location>
</feature>
<feature type="compositionally biased region" description="Polar residues" evidence="7">
    <location>
        <begin position="205"/>
        <end position="214"/>
    </location>
</feature>
<organism evidence="10 11">
    <name type="scientific">Micromonospora profundi</name>
    <dbReference type="NCBI Taxonomy" id="1420889"/>
    <lineage>
        <taxon>Bacteria</taxon>
        <taxon>Bacillati</taxon>
        <taxon>Actinomycetota</taxon>
        <taxon>Actinomycetes</taxon>
        <taxon>Micromonosporales</taxon>
        <taxon>Micromonosporaceae</taxon>
        <taxon>Micromonospora</taxon>
    </lineage>
</organism>
<dbReference type="GO" id="GO:0016407">
    <property type="term" value="F:acetyltransferase activity"/>
    <property type="evidence" value="ECO:0007669"/>
    <property type="project" value="TreeGrafter"/>
</dbReference>
<comment type="similarity">
    <text evidence="2 6">Belongs to the 2-oxoacid dehydrogenase family.</text>
</comment>